<evidence type="ECO:0000313" key="4">
    <source>
        <dbReference type="Proteomes" id="UP000244932"/>
    </source>
</evidence>
<accession>A0A2R8AB32</accession>
<dbReference type="AlphaFoldDB" id="A0A2R8AB32"/>
<dbReference type="CDD" id="cd01949">
    <property type="entry name" value="GGDEF"/>
    <property type="match status" value="1"/>
</dbReference>
<dbReference type="InterPro" id="IPR035965">
    <property type="entry name" value="PAS-like_dom_sf"/>
</dbReference>
<dbReference type="PROSITE" id="PS50883">
    <property type="entry name" value="EAL"/>
    <property type="match status" value="1"/>
</dbReference>
<dbReference type="InterPro" id="IPR035919">
    <property type="entry name" value="EAL_sf"/>
</dbReference>
<dbReference type="CDD" id="cd01948">
    <property type="entry name" value="EAL"/>
    <property type="match status" value="1"/>
</dbReference>
<dbReference type="Proteomes" id="UP000244932">
    <property type="component" value="Unassembled WGS sequence"/>
</dbReference>
<keyword evidence="4" id="KW-1185">Reference proteome</keyword>
<dbReference type="InterPro" id="IPR013656">
    <property type="entry name" value="PAS_4"/>
</dbReference>
<dbReference type="PANTHER" id="PTHR44757:SF2">
    <property type="entry name" value="BIOFILM ARCHITECTURE MAINTENANCE PROTEIN MBAA"/>
    <property type="match status" value="1"/>
</dbReference>
<dbReference type="InterPro" id="IPR000160">
    <property type="entry name" value="GGDEF_dom"/>
</dbReference>
<dbReference type="Gene3D" id="3.30.450.20">
    <property type="entry name" value="PAS domain"/>
    <property type="match status" value="1"/>
</dbReference>
<dbReference type="InterPro" id="IPR043128">
    <property type="entry name" value="Rev_trsase/Diguanyl_cyclase"/>
</dbReference>
<dbReference type="SUPFAM" id="SSF141868">
    <property type="entry name" value="EAL domain-like"/>
    <property type="match status" value="1"/>
</dbReference>
<dbReference type="InterPro" id="IPR001633">
    <property type="entry name" value="EAL_dom"/>
</dbReference>
<dbReference type="NCBIfam" id="TIGR00254">
    <property type="entry name" value="GGDEF"/>
    <property type="match status" value="1"/>
</dbReference>
<proteinExistence type="predicted"/>
<organism evidence="3 4">
    <name type="scientific">Pontivivens insulae</name>
    <dbReference type="NCBI Taxonomy" id="1639689"/>
    <lineage>
        <taxon>Bacteria</taxon>
        <taxon>Pseudomonadati</taxon>
        <taxon>Pseudomonadota</taxon>
        <taxon>Alphaproteobacteria</taxon>
        <taxon>Rhodobacterales</taxon>
        <taxon>Paracoccaceae</taxon>
        <taxon>Pontivivens</taxon>
    </lineage>
</organism>
<dbReference type="PANTHER" id="PTHR44757">
    <property type="entry name" value="DIGUANYLATE CYCLASE DGCP"/>
    <property type="match status" value="1"/>
</dbReference>
<dbReference type="SMART" id="SM00052">
    <property type="entry name" value="EAL"/>
    <property type="match status" value="1"/>
</dbReference>
<name>A0A2R8AB32_9RHOB</name>
<sequence>MPVGIPDLHSPEPGIRQLLDQTACPIFIKRINQTFTYANAAFRALYPGCKIVGRNGQALFGAQRAAAYLREDRTCLAEGQLLTEWRAPDRRKFLVHKVPLQNPSGSALIGATMFDITNFRDQAADALEEMKLLKAESDAKALLLAEAADKIEYVSLHDAHTGLANRRYFERRLKEASAGSDSIAVITIDLDLFKQINDTAGHFAGDHVLQHVACTISRASRLGDFVARVGGDEFTILCDHDGRAGPILDVAAQIQAELDQPVTFRGHSLRVGASIGIAVPEDAGRDPDALLVAADLALYRAKAQGRGQVVLFEPRMQIEARRHERRAAAFENALSKGEMRAHYQAQIRVSTARLVGVEALARWYHPSDGVLTPGSFLDIAEKTGRLAELDAAILKDAGRVFAKLHQARTDVPKLSANISAEGLTREGLLDDIDALGLPRGALSIELIETILFDGAEAEWRQPIDALKARGVGVEIDDFGTGRASIVSLSSVAPDVMKLDRQFVTDLPDSAEARQIVAAMIDIGRTLGIEVLAEGVETAAQARILTELGCDLLQGWLFGQPVSEEELVDLIEKPSGHWRDLLGDALQAVPRTASIPLAG</sequence>
<dbReference type="Pfam" id="PF00563">
    <property type="entry name" value="EAL"/>
    <property type="match status" value="1"/>
</dbReference>
<dbReference type="EMBL" id="OMKW01000002">
    <property type="protein sequence ID" value="SPF29260.1"/>
    <property type="molecule type" value="Genomic_DNA"/>
</dbReference>
<dbReference type="Pfam" id="PF08448">
    <property type="entry name" value="PAS_4"/>
    <property type="match status" value="1"/>
</dbReference>
<dbReference type="Pfam" id="PF00990">
    <property type="entry name" value="GGDEF"/>
    <property type="match status" value="1"/>
</dbReference>
<feature type="domain" description="EAL" evidence="1">
    <location>
        <begin position="323"/>
        <end position="574"/>
    </location>
</feature>
<dbReference type="Gene3D" id="3.30.70.270">
    <property type="match status" value="1"/>
</dbReference>
<protein>
    <submittedName>
        <fullName evidence="3">Putative signaling protein</fullName>
    </submittedName>
</protein>
<evidence type="ECO:0000259" key="2">
    <source>
        <dbReference type="PROSITE" id="PS50887"/>
    </source>
</evidence>
<gene>
    <name evidence="3" type="ORF">POI8812_01567</name>
</gene>
<feature type="domain" description="GGDEF" evidence="2">
    <location>
        <begin position="181"/>
        <end position="314"/>
    </location>
</feature>
<dbReference type="Gene3D" id="3.20.20.450">
    <property type="entry name" value="EAL domain"/>
    <property type="match status" value="1"/>
</dbReference>
<dbReference type="RefSeq" id="WP_108781973.1">
    <property type="nucleotide sequence ID" value="NZ_OMKW01000002.1"/>
</dbReference>
<dbReference type="PROSITE" id="PS50887">
    <property type="entry name" value="GGDEF"/>
    <property type="match status" value="1"/>
</dbReference>
<dbReference type="SUPFAM" id="SSF55785">
    <property type="entry name" value="PYP-like sensor domain (PAS domain)"/>
    <property type="match status" value="1"/>
</dbReference>
<dbReference type="InterPro" id="IPR052155">
    <property type="entry name" value="Biofilm_reg_signaling"/>
</dbReference>
<dbReference type="InterPro" id="IPR029787">
    <property type="entry name" value="Nucleotide_cyclase"/>
</dbReference>
<dbReference type="SMART" id="SM00267">
    <property type="entry name" value="GGDEF"/>
    <property type="match status" value="1"/>
</dbReference>
<evidence type="ECO:0000259" key="1">
    <source>
        <dbReference type="PROSITE" id="PS50883"/>
    </source>
</evidence>
<dbReference type="SUPFAM" id="SSF55073">
    <property type="entry name" value="Nucleotide cyclase"/>
    <property type="match status" value="1"/>
</dbReference>
<evidence type="ECO:0000313" key="3">
    <source>
        <dbReference type="EMBL" id="SPF29260.1"/>
    </source>
</evidence>
<reference evidence="3 4" key="1">
    <citation type="submission" date="2018-03" db="EMBL/GenBank/DDBJ databases">
        <authorList>
            <person name="Keele B.F."/>
        </authorList>
    </citation>
    <scope>NUCLEOTIDE SEQUENCE [LARGE SCALE GENOMIC DNA]</scope>
    <source>
        <strain evidence="3 4">CeCT 8812</strain>
    </source>
</reference>
<dbReference type="OrthoDB" id="9814202at2"/>